<dbReference type="RefSeq" id="WP_264727543.1">
    <property type="nucleotide sequence ID" value="NZ_JAPDNR010000001.1"/>
</dbReference>
<evidence type="ECO:0000313" key="3">
    <source>
        <dbReference type="Proteomes" id="UP001207742"/>
    </source>
</evidence>
<comment type="caution">
    <text evidence="2">The sequence shown here is derived from an EMBL/GenBank/DDBJ whole genome shotgun (WGS) entry which is preliminary data.</text>
</comment>
<evidence type="ECO:0000256" key="1">
    <source>
        <dbReference type="SAM" id="SignalP"/>
    </source>
</evidence>
<accession>A0ABT3IFS6</accession>
<reference evidence="2 3" key="1">
    <citation type="submission" date="2022-10" db="EMBL/GenBank/DDBJ databases">
        <title>Chitinophaga nivalis PC15 sp. nov., isolated from Pyeongchang county, South Korea.</title>
        <authorList>
            <person name="Trinh H.N."/>
        </authorList>
    </citation>
    <scope>NUCLEOTIDE SEQUENCE [LARGE SCALE GENOMIC DNA]</scope>
    <source>
        <strain evidence="2 3">PC14</strain>
    </source>
</reference>
<keyword evidence="3" id="KW-1185">Reference proteome</keyword>
<feature type="signal peptide" evidence="1">
    <location>
        <begin position="1"/>
        <end position="24"/>
    </location>
</feature>
<dbReference type="EMBL" id="JAPDNS010000001">
    <property type="protein sequence ID" value="MCW3482806.1"/>
    <property type="molecule type" value="Genomic_DNA"/>
</dbReference>
<sequence length="526" mass="57075">MNAKTLLRAMALSMLLLLPGLMKAQSVKVKKIDFAAYGCDPLIALDDEVRRKDPGQYNIPCTGCNFEYPKLINGYPVQQTHGNPWMTNVPHALVLRTIDLEDGVHNSGAAIKYPFEKNKKYTIAFRSWCSLDDWDHSNAPTPMAVLHAVVTNNPVFAGCWDKFIPISAPNSIAWQFGYTVRGQMEEPVMTFSPTTCYNYLWLGTSMFDSTSKNCSSHISMFTVTITEIDVHEIVGDQRFCSSANYSLTNLKPEETVTWSTSPNLTVTAGQGTSAVKISGTANGPGYIEATISNPANPCQTPGKVRKDVRTVIGVPDNTKLSITAYTLCPGKWNDVSAKYNGGCFATADIVDAQWSTGWYDNAEFNGDVMGSCSPGDYSGMRAMPRPGSRQAVIGINVANLCGWSGMSKMKIVPVYDGPSGSCSGGGGTFAMTVAPNPARQQINITIDKSTLDKSVVPVAMNKAAVSAQAYYKVTLTDLMGNVKYIRQFPADQSLLQVQPTGIPDGEYVLRVEGDGVSNSRIVRFAN</sequence>
<keyword evidence="1" id="KW-0732">Signal</keyword>
<proteinExistence type="predicted"/>
<name>A0ABT3IFS6_9BACT</name>
<organism evidence="2 3">
    <name type="scientific">Chitinophaga nivalis</name>
    <dbReference type="NCBI Taxonomy" id="2991709"/>
    <lineage>
        <taxon>Bacteria</taxon>
        <taxon>Pseudomonadati</taxon>
        <taxon>Bacteroidota</taxon>
        <taxon>Chitinophagia</taxon>
        <taxon>Chitinophagales</taxon>
        <taxon>Chitinophagaceae</taxon>
        <taxon>Chitinophaga</taxon>
    </lineage>
</organism>
<dbReference type="Proteomes" id="UP001207742">
    <property type="component" value="Unassembled WGS sequence"/>
</dbReference>
<gene>
    <name evidence="2" type="ORF">OL497_02810</name>
</gene>
<protein>
    <recommendedName>
        <fullName evidence="4">Secretion system C-terminal sorting domain-containing protein</fullName>
    </recommendedName>
</protein>
<feature type="chain" id="PRO_5047490749" description="Secretion system C-terminal sorting domain-containing protein" evidence="1">
    <location>
        <begin position="25"/>
        <end position="526"/>
    </location>
</feature>
<evidence type="ECO:0008006" key="4">
    <source>
        <dbReference type="Google" id="ProtNLM"/>
    </source>
</evidence>
<evidence type="ECO:0000313" key="2">
    <source>
        <dbReference type="EMBL" id="MCW3482806.1"/>
    </source>
</evidence>